<accession>A0ABV1P160</accession>
<comment type="similarity">
    <text evidence="1">Belongs to the enoyl-CoA hydratase/isomerase family.</text>
</comment>
<comment type="caution">
    <text evidence="2">The sequence shown here is derived from an EMBL/GenBank/DDBJ whole genome shotgun (WGS) entry which is preliminary data.</text>
</comment>
<evidence type="ECO:0000256" key="1">
    <source>
        <dbReference type="ARBA" id="ARBA00005254"/>
    </source>
</evidence>
<dbReference type="PANTHER" id="PTHR42964:SF1">
    <property type="entry name" value="POLYKETIDE BIOSYNTHESIS ENOYL-COA HYDRATASE PKSH-RELATED"/>
    <property type="match status" value="1"/>
</dbReference>
<dbReference type="CDD" id="cd06558">
    <property type="entry name" value="crotonase-like"/>
    <property type="match status" value="1"/>
</dbReference>
<gene>
    <name evidence="2" type="ORF">V6R90_14330</name>
</gene>
<reference evidence="2 3" key="1">
    <citation type="submission" date="2024-02" db="EMBL/GenBank/DDBJ databases">
        <title>Full genome sequence of Nocardioides kribbensis.</title>
        <authorList>
            <person name="Poletto B.L."/>
            <person name="Silva G."/>
            <person name="Galante D."/>
            <person name="Campos K.R."/>
            <person name="Santos M.B.N."/>
            <person name="Sacchi C.T."/>
        </authorList>
    </citation>
    <scope>NUCLEOTIDE SEQUENCE [LARGE SCALE GENOMIC DNA]</scope>
    <source>
        <strain evidence="2 3">O4R</strain>
    </source>
</reference>
<name>A0ABV1P160_9ACTN</name>
<keyword evidence="3" id="KW-1185">Reference proteome</keyword>
<protein>
    <submittedName>
        <fullName evidence="2">Enoyl-CoA hydratase-related protein</fullName>
    </submittedName>
</protein>
<dbReference type="InterPro" id="IPR029045">
    <property type="entry name" value="ClpP/crotonase-like_dom_sf"/>
</dbReference>
<dbReference type="Gene3D" id="1.10.12.10">
    <property type="entry name" value="Lyase 2-enoyl-coa Hydratase, Chain A, domain 2"/>
    <property type="match status" value="1"/>
</dbReference>
<proteinExistence type="inferred from homology"/>
<evidence type="ECO:0000313" key="3">
    <source>
        <dbReference type="Proteomes" id="UP001482520"/>
    </source>
</evidence>
<sequence length="260" mass="26550">MSQEHASAQPEDQPVVRYAVEGAVATVTLDSPANRNALSRRLVAGFLDGLDRAAADPDVRVVVVAATGRVFCSGADLSEAASGSMEEGARTIVELQRRILAHPTPVVVRAQGPVRAGGTGIVAAADVAVCAREATFALTEVKLGLAPAAISLTVLPRMTSRSAAQAALGGEVFDAEAAEASGLVTRVVAAEELDAAVAEVCASFASGSAQGLRATKRLLNRTLLADVEARGDDLAALSASLFGSEEAQAAMTAFLSRGRK</sequence>
<dbReference type="InterPro" id="IPR001753">
    <property type="entry name" value="Enoyl-CoA_hydra/iso"/>
</dbReference>
<dbReference type="SUPFAM" id="SSF52096">
    <property type="entry name" value="ClpP/crotonase"/>
    <property type="match status" value="1"/>
</dbReference>
<dbReference type="PANTHER" id="PTHR42964">
    <property type="entry name" value="ENOYL-COA HYDRATASE"/>
    <property type="match status" value="1"/>
</dbReference>
<dbReference type="Pfam" id="PF00378">
    <property type="entry name" value="ECH_1"/>
    <property type="match status" value="1"/>
</dbReference>
<dbReference type="RefSeq" id="WP_349805058.1">
    <property type="nucleotide sequence ID" value="NZ_JBEGDP010000017.1"/>
</dbReference>
<dbReference type="InterPro" id="IPR014748">
    <property type="entry name" value="Enoyl-CoA_hydra_C"/>
</dbReference>
<dbReference type="InterPro" id="IPR051683">
    <property type="entry name" value="Enoyl-CoA_Hydratase/Isomerase"/>
</dbReference>
<dbReference type="EMBL" id="JBEGDP010000017">
    <property type="protein sequence ID" value="MEQ7848457.1"/>
    <property type="molecule type" value="Genomic_DNA"/>
</dbReference>
<organism evidence="2 3">
    <name type="scientific">Nocardioides kribbensis</name>
    <dbReference type="NCBI Taxonomy" id="305517"/>
    <lineage>
        <taxon>Bacteria</taxon>
        <taxon>Bacillati</taxon>
        <taxon>Actinomycetota</taxon>
        <taxon>Actinomycetes</taxon>
        <taxon>Propionibacteriales</taxon>
        <taxon>Nocardioidaceae</taxon>
        <taxon>Nocardioides</taxon>
    </lineage>
</organism>
<dbReference type="Proteomes" id="UP001482520">
    <property type="component" value="Unassembled WGS sequence"/>
</dbReference>
<evidence type="ECO:0000313" key="2">
    <source>
        <dbReference type="EMBL" id="MEQ7848457.1"/>
    </source>
</evidence>
<dbReference type="Gene3D" id="3.90.226.10">
    <property type="entry name" value="2-enoyl-CoA Hydratase, Chain A, domain 1"/>
    <property type="match status" value="1"/>
</dbReference>